<accession>A0A377Q672</accession>
<proteinExistence type="inferred from homology"/>
<evidence type="ECO:0000313" key="5">
    <source>
        <dbReference type="Proteomes" id="UP000255108"/>
    </source>
</evidence>
<reference evidence="3 5" key="1">
    <citation type="submission" date="2018-06" db="EMBL/GenBank/DDBJ databases">
        <authorList>
            <consortium name="Pathogen Informatics"/>
            <person name="Doyle S."/>
        </authorList>
    </citation>
    <scope>NUCLEOTIDE SEQUENCE [LARGE SCALE GENOMIC DNA]</scope>
    <source>
        <strain evidence="3 5">NCTC11159</strain>
    </source>
</reference>
<sequence>MTEPLILPASEQLELISLAKRLLGDQLRSITPLLEDTDVLEIMINGHNNIFVEKNGRIEKSNLVLPEGSLIAAIKLIAKQNRKEVRENGRISEHLILDAELPGLRIAAALPPISYFGPVMAIRKHGRHVRTLDDYVNDGSFNPSYEDTGEILTARPADHLVSQGGIHLKNSLEWMRDTHQNIVISGATSSGKTTFLNAYLQGLSPYERILTIEDTKELQIKVPNWVALVSNQALGVDTHLLLRLCLRMRPDRIVVGEVRGAEACDLMDALSTGHSGGAVSLHAENAHSALSRLENMMRKSPDMRNTPIEVIREQIAQTINFVVHASRRGGKRAPEEVIEILGCEHGKYITKTLFKKQRIST</sequence>
<keyword evidence="6" id="KW-1185">Reference proteome</keyword>
<evidence type="ECO:0000313" key="3">
    <source>
        <dbReference type="EMBL" id="STQ90109.1"/>
    </source>
</evidence>
<dbReference type="EMBL" id="SMBT01000009">
    <property type="protein sequence ID" value="TCU84643.1"/>
    <property type="molecule type" value="Genomic_DNA"/>
</dbReference>
<protein>
    <submittedName>
        <fullName evidence="3">Pertussis toxin liberation protein H</fullName>
    </submittedName>
    <submittedName>
        <fullName evidence="4">Pilus assembly protein CpaF</fullName>
    </submittedName>
</protein>
<evidence type="ECO:0000313" key="4">
    <source>
        <dbReference type="EMBL" id="TCU84643.1"/>
    </source>
</evidence>
<dbReference type="Proteomes" id="UP000255108">
    <property type="component" value="Unassembled WGS sequence"/>
</dbReference>
<comment type="similarity">
    <text evidence="1">Belongs to the GSP E family.</text>
</comment>
<dbReference type="Gene3D" id="3.30.450.370">
    <property type="match status" value="1"/>
</dbReference>
<dbReference type="EMBL" id="UGHR01000001">
    <property type="protein sequence ID" value="STQ90109.1"/>
    <property type="molecule type" value="Genomic_DNA"/>
</dbReference>
<dbReference type="InterPro" id="IPR027417">
    <property type="entry name" value="P-loop_NTPase"/>
</dbReference>
<dbReference type="SUPFAM" id="SSF52540">
    <property type="entry name" value="P-loop containing nucleoside triphosphate hydrolases"/>
    <property type="match status" value="1"/>
</dbReference>
<evidence type="ECO:0000259" key="2">
    <source>
        <dbReference type="Pfam" id="PF00437"/>
    </source>
</evidence>
<reference evidence="4 6" key="2">
    <citation type="submission" date="2019-03" db="EMBL/GenBank/DDBJ databases">
        <title>Genomic Encyclopedia of Type Strains, Phase IV (KMG-IV): sequencing the most valuable type-strain genomes for metagenomic binning, comparative biology and taxonomic classification.</title>
        <authorList>
            <person name="Goeker M."/>
        </authorList>
    </citation>
    <scope>NUCLEOTIDE SEQUENCE [LARGE SCALE GENOMIC DNA]</scope>
    <source>
        <strain evidence="4 6">DSM 3764</strain>
    </source>
</reference>
<dbReference type="PANTHER" id="PTHR30486:SF6">
    <property type="entry name" value="TYPE IV PILUS RETRACTATION ATPASE PILT"/>
    <property type="match status" value="1"/>
</dbReference>
<dbReference type="CDD" id="cd01130">
    <property type="entry name" value="VirB11-like_ATPase"/>
    <property type="match status" value="1"/>
</dbReference>
<dbReference type="OrthoDB" id="9810761at2"/>
<dbReference type="Gene3D" id="3.40.50.300">
    <property type="entry name" value="P-loop containing nucleotide triphosphate hydrolases"/>
    <property type="match status" value="1"/>
</dbReference>
<name>A0A377Q672_9NEIS</name>
<dbReference type="InterPro" id="IPR050921">
    <property type="entry name" value="T4SS_GSP_E_ATPase"/>
</dbReference>
<dbReference type="RefSeq" id="WP_115226487.1">
    <property type="nucleotide sequence ID" value="NZ_CAWOLO010000009.1"/>
</dbReference>
<gene>
    <name evidence="3" type="primary">ptlH</name>
    <name evidence="4" type="ORF">EV682_109168</name>
    <name evidence="3" type="ORF">NCTC11159_01167</name>
</gene>
<organism evidence="3 5">
    <name type="scientific">Iodobacter fluviatilis</name>
    <dbReference type="NCBI Taxonomy" id="537"/>
    <lineage>
        <taxon>Bacteria</taxon>
        <taxon>Pseudomonadati</taxon>
        <taxon>Pseudomonadota</taxon>
        <taxon>Betaproteobacteria</taxon>
        <taxon>Neisseriales</taxon>
        <taxon>Chitinibacteraceae</taxon>
        <taxon>Iodobacter</taxon>
    </lineage>
</organism>
<dbReference type="Proteomes" id="UP000295794">
    <property type="component" value="Unassembled WGS sequence"/>
</dbReference>
<dbReference type="AlphaFoldDB" id="A0A377Q672"/>
<dbReference type="PANTHER" id="PTHR30486">
    <property type="entry name" value="TWITCHING MOTILITY PROTEIN PILT"/>
    <property type="match status" value="1"/>
</dbReference>
<dbReference type="InterPro" id="IPR001482">
    <property type="entry name" value="T2SS/T4SS_dom"/>
</dbReference>
<evidence type="ECO:0000313" key="6">
    <source>
        <dbReference type="Proteomes" id="UP000295794"/>
    </source>
</evidence>
<evidence type="ECO:0000256" key="1">
    <source>
        <dbReference type="ARBA" id="ARBA00006611"/>
    </source>
</evidence>
<dbReference type="GO" id="GO:0016887">
    <property type="term" value="F:ATP hydrolysis activity"/>
    <property type="evidence" value="ECO:0007669"/>
    <property type="project" value="InterPro"/>
</dbReference>
<feature type="domain" description="Bacterial type II secretion system protein E" evidence="2">
    <location>
        <begin position="171"/>
        <end position="325"/>
    </location>
</feature>
<dbReference type="Pfam" id="PF00437">
    <property type="entry name" value="T2SSE"/>
    <property type="match status" value="1"/>
</dbReference>